<evidence type="ECO:0000313" key="12">
    <source>
        <dbReference type="EMBL" id="CAE8649231.1"/>
    </source>
</evidence>
<dbReference type="SUPFAM" id="SSF48403">
    <property type="entry name" value="Ankyrin repeat"/>
    <property type="match status" value="1"/>
</dbReference>
<dbReference type="InterPro" id="IPR001841">
    <property type="entry name" value="Znf_RING"/>
</dbReference>
<evidence type="ECO:0000313" key="13">
    <source>
        <dbReference type="Proteomes" id="UP000626109"/>
    </source>
</evidence>
<dbReference type="Gene3D" id="3.30.40.10">
    <property type="entry name" value="Zinc/RING finger domain, C3HC4 (zinc finger)"/>
    <property type="match status" value="1"/>
</dbReference>
<keyword evidence="6" id="KW-0862">Zinc</keyword>
<evidence type="ECO:0000256" key="7">
    <source>
        <dbReference type="PROSITE-ProRule" id="PRU00023"/>
    </source>
</evidence>
<dbReference type="PANTHER" id="PTHR11685">
    <property type="entry name" value="RBR FAMILY RING FINGER AND IBR DOMAIN-CONTAINING"/>
    <property type="match status" value="1"/>
</dbReference>
<feature type="region of interest" description="Disordered" evidence="9">
    <location>
        <begin position="757"/>
        <end position="786"/>
    </location>
</feature>
<keyword evidence="2" id="KW-0479">Metal-binding</keyword>
<gene>
    <name evidence="12" type="ORF">PGLA2088_LOCUS7246</name>
</gene>
<feature type="compositionally biased region" description="Low complexity" evidence="9">
    <location>
        <begin position="1322"/>
        <end position="1332"/>
    </location>
</feature>
<feature type="region of interest" description="Disordered" evidence="9">
    <location>
        <begin position="810"/>
        <end position="830"/>
    </location>
</feature>
<keyword evidence="5" id="KW-0833">Ubl conjugation pathway</keyword>
<dbReference type="GO" id="GO:0008270">
    <property type="term" value="F:zinc ion binding"/>
    <property type="evidence" value="ECO:0007669"/>
    <property type="project" value="UniProtKB-KW"/>
</dbReference>
<evidence type="ECO:0000256" key="1">
    <source>
        <dbReference type="ARBA" id="ARBA00022679"/>
    </source>
</evidence>
<dbReference type="InterPro" id="IPR036770">
    <property type="entry name" value="Ankyrin_rpt-contain_sf"/>
</dbReference>
<dbReference type="Gene3D" id="1.25.40.20">
    <property type="entry name" value="Ankyrin repeat-containing domain"/>
    <property type="match status" value="2"/>
</dbReference>
<proteinExistence type="predicted"/>
<feature type="region of interest" description="Disordered" evidence="9">
    <location>
        <begin position="561"/>
        <end position="595"/>
    </location>
</feature>
<evidence type="ECO:0000256" key="9">
    <source>
        <dbReference type="SAM" id="MobiDB-lite"/>
    </source>
</evidence>
<feature type="region of interest" description="Disordered" evidence="9">
    <location>
        <begin position="1"/>
        <end position="82"/>
    </location>
</feature>
<dbReference type="PROSITE" id="PS50089">
    <property type="entry name" value="ZF_RING_2"/>
    <property type="match status" value="1"/>
</dbReference>
<reference evidence="12" key="1">
    <citation type="submission" date="2021-02" db="EMBL/GenBank/DDBJ databases">
        <authorList>
            <person name="Dougan E. K."/>
            <person name="Rhodes N."/>
            <person name="Thang M."/>
            <person name="Chan C."/>
        </authorList>
    </citation>
    <scope>NUCLEOTIDE SEQUENCE</scope>
</reference>
<dbReference type="Proteomes" id="UP000626109">
    <property type="component" value="Unassembled WGS sequence"/>
</dbReference>
<feature type="repeat" description="ANK" evidence="7">
    <location>
        <begin position="781"/>
        <end position="819"/>
    </location>
</feature>
<feature type="region of interest" description="Disordered" evidence="9">
    <location>
        <begin position="344"/>
        <end position="375"/>
    </location>
</feature>
<dbReference type="InterPro" id="IPR044066">
    <property type="entry name" value="TRIAD_supradom"/>
</dbReference>
<feature type="compositionally biased region" description="Basic and acidic residues" evidence="9">
    <location>
        <begin position="1220"/>
        <end position="1242"/>
    </location>
</feature>
<evidence type="ECO:0000256" key="8">
    <source>
        <dbReference type="PROSITE-ProRule" id="PRU00175"/>
    </source>
</evidence>
<evidence type="ECO:0000259" key="11">
    <source>
        <dbReference type="PROSITE" id="PS51873"/>
    </source>
</evidence>
<feature type="region of interest" description="Disordered" evidence="9">
    <location>
        <begin position="1256"/>
        <end position="1291"/>
    </location>
</feature>
<keyword evidence="4 8" id="KW-0863">Zinc-finger</keyword>
<sequence>DDKSRLQVRVASRKTPNTQLFGLSLPQRLPCRHDAPGAGGAVPEAGPPLQFAQQRRRGGEAPGPGQLQRPPPLPRRPRSGAAVGARLHRWRMDFPPGDKGVLAPQGRAVRDRASPFTAASLVGTEAAFALISEAWFELASAGEGKGGEGAPAWLDLLTGVELSEGILGPYTPPLQESGHCDVWSQGADGNGNRKGFPRTLESREEWGRVMRATRELWGPSAFLRVAASVGSRGVGGPRSLLGHILFRSGGSGSQQQLSDSGDADARTSALLMLLQALWQLEHAASRSEGPAEHEKLFQRLPDAQELSGCQMLQELLAVAFLGCGPSSRRRLACSPELLAPATGSSFLPVASDDSRKVPPREGASAAGASSASHLARGLVTEQDEATLLEAERFRSLGLGLAATAAGFGGSESAASALADGSFVPPAVARVGADMQEGLLVRRRVVAGGEQQLHEQTSQPLEPCCICLEDFPAAELRHCGRPVCGERGFCLDCLRQHAESVVRGGLYAAPSVRCPVCNLRLATAAWASLVEPAALAKYKENAKALLTYRCAACDETGSYLPKLEPGPGPGGGTAGAGAGEAAPRLQDPSQRVPEGRGLARRARYPFAGLRACEERLCGAWRSFFLAESSAENFLQAVLEEFGCGHRSGGHPPIHLSKVFGPSGQAFSWIQDLERRLAVQLAWMIRFPRQRTPCCGEPFCFRCKVSSWHRGVTCNERLQTEKARQAQLCPGCGVPTQRSEGCRKITCVCGKVWEWSSAEEEGSESEDEAFEESDVEDEELAPSAQTPLNLAAMNSKASEETTRTLIQALVNNGADVNGTSGAEEAEPTEGRAESEAPLLLAVQSRNTAAVVALCEHGARVTPEVLEEVKLISHEARRREMEGILKPQVQGDPNMRLPLWVWVQTGSAPAVEALLRNAAHEEVVGEDVFIALQRSSGDEASRQLIADHLREHIGEERFQALQVSSATRRLLLELRQAHDEEREVQLPVLREALRSGADANAREEEEGASGHDVHEELLRASAPSGLTGLALLAMNCHAAESLSTGLEELLRAGADMNMQVEEASTPLLLALHHRNLPALEVLCNWASGGPESSPQLFPPTPPSLLSPLEIAELLDEVKRISDASHQMLSKSQLSHPSTGWLLVSSGRKCGCRGGAAALSRVDVDDLVALQRCRGDESTRRSCEKLSTTSGTCFNFSALQLLVTNTSVPAENMLKAVAALQSGGDERRRERGRGEERGAESEVRRERSSLLDATCLGEEDFQLPWKPGPSGSGRGVVHGAAAAESSSSSDDEALERDTPLFSALQSHCLAGVARASKDEGRREKGSSSAAPGIAAPSVSGAFDEKRKLFCFFSPPLFFRETVVALATSPLGEKPKLSAEMLEVRHGMEDALRPLIAKDKSLRCPLWLWVQQGCVAASEALVRNAAHDEEVDADVLMAPWL</sequence>
<dbReference type="PROSITE" id="PS50088">
    <property type="entry name" value="ANK_REPEAT"/>
    <property type="match status" value="1"/>
</dbReference>
<feature type="non-terminal residue" evidence="12">
    <location>
        <position position="1436"/>
    </location>
</feature>
<dbReference type="GO" id="GO:0016567">
    <property type="term" value="P:protein ubiquitination"/>
    <property type="evidence" value="ECO:0007669"/>
    <property type="project" value="InterPro"/>
</dbReference>
<feature type="domain" description="RING-type" evidence="10">
    <location>
        <begin position="463"/>
        <end position="517"/>
    </location>
</feature>
<feature type="compositionally biased region" description="Gly residues" evidence="9">
    <location>
        <begin position="568"/>
        <end position="577"/>
    </location>
</feature>
<evidence type="ECO:0000256" key="2">
    <source>
        <dbReference type="ARBA" id="ARBA00022723"/>
    </source>
</evidence>
<feature type="compositionally biased region" description="Acidic residues" evidence="9">
    <location>
        <begin position="757"/>
        <end position="778"/>
    </location>
</feature>
<keyword evidence="3" id="KW-0677">Repeat</keyword>
<feature type="domain" description="RING-type" evidence="11">
    <location>
        <begin position="459"/>
        <end position="774"/>
    </location>
</feature>
<accession>A0A813IDQ3</accession>
<dbReference type="EMBL" id="CAJNNW010007414">
    <property type="protein sequence ID" value="CAE8649231.1"/>
    <property type="molecule type" value="Genomic_DNA"/>
</dbReference>
<feature type="region of interest" description="Disordered" evidence="9">
    <location>
        <begin position="1217"/>
        <end position="1242"/>
    </location>
</feature>
<comment type="caution">
    <text evidence="12">The sequence shown here is derived from an EMBL/GenBank/DDBJ whole genome shotgun (WGS) entry which is preliminary data.</text>
</comment>
<evidence type="ECO:0008006" key="14">
    <source>
        <dbReference type="Google" id="ProtNLM"/>
    </source>
</evidence>
<organism evidence="12 13">
    <name type="scientific">Polarella glacialis</name>
    <name type="common">Dinoflagellate</name>
    <dbReference type="NCBI Taxonomy" id="89957"/>
    <lineage>
        <taxon>Eukaryota</taxon>
        <taxon>Sar</taxon>
        <taxon>Alveolata</taxon>
        <taxon>Dinophyceae</taxon>
        <taxon>Suessiales</taxon>
        <taxon>Suessiaceae</taxon>
        <taxon>Polarella</taxon>
    </lineage>
</organism>
<evidence type="ECO:0000256" key="3">
    <source>
        <dbReference type="ARBA" id="ARBA00022737"/>
    </source>
</evidence>
<feature type="compositionally biased region" description="Basic and acidic residues" evidence="9">
    <location>
        <begin position="1311"/>
        <end position="1321"/>
    </location>
</feature>
<evidence type="ECO:0000259" key="10">
    <source>
        <dbReference type="PROSITE" id="PS50089"/>
    </source>
</evidence>
<keyword evidence="7" id="KW-0040">ANK repeat</keyword>
<dbReference type="InterPro" id="IPR031127">
    <property type="entry name" value="E3_UB_ligase_RBR"/>
</dbReference>
<protein>
    <recommendedName>
        <fullName evidence="14">RING-type domain-containing protein</fullName>
    </recommendedName>
</protein>
<evidence type="ECO:0000256" key="5">
    <source>
        <dbReference type="ARBA" id="ARBA00022786"/>
    </source>
</evidence>
<keyword evidence="1" id="KW-0808">Transferase</keyword>
<feature type="compositionally biased region" description="Low complexity" evidence="9">
    <location>
        <begin position="362"/>
        <end position="372"/>
    </location>
</feature>
<dbReference type="SUPFAM" id="SSF57850">
    <property type="entry name" value="RING/U-box"/>
    <property type="match status" value="2"/>
</dbReference>
<evidence type="ECO:0000256" key="4">
    <source>
        <dbReference type="ARBA" id="ARBA00022771"/>
    </source>
</evidence>
<dbReference type="PROSITE" id="PS51873">
    <property type="entry name" value="TRIAD"/>
    <property type="match status" value="1"/>
</dbReference>
<dbReference type="GO" id="GO:0004842">
    <property type="term" value="F:ubiquitin-protein transferase activity"/>
    <property type="evidence" value="ECO:0007669"/>
    <property type="project" value="InterPro"/>
</dbReference>
<name>A0A813IDQ3_POLGL</name>
<dbReference type="PROSITE" id="PS50297">
    <property type="entry name" value="ANK_REP_REGION"/>
    <property type="match status" value="1"/>
</dbReference>
<dbReference type="InterPro" id="IPR002110">
    <property type="entry name" value="Ankyrin_rpt"/>
</dbReference>
<feature type="region of interest" description="Disordered" evidence="9">
    <location>
        <begin position="1310"/>
        <end position="1332"/>
    </location>
</feature>
<evidence type="ECO:0000256" key="6">
    <source>
        <dbReference type="ARBA" id="ARBA00022833"/>
    </source>
</evidence>
<dbReference type="InterPro" id="IPR013083">
    <property type="entry name" value="Znf_RING/FYVE/PHD"/>
</dbReference>